<evidence type="ECO:0000313" key="6">
    <source>
        <dbReference type="Proteomes" id="UP000226179"/>
    </source>
</evidence>
<comment type="caution">
    <text evidence="5">The sequence shown here is derived from an EMBL/GenBank/DDBJ whole genome shotgun (WGS) entry which is preliminary data.</text>
</comment>
<accession>A0A2B7YWD3</accession>
<dbReference type="Gene3D" id="3.90.1150.10">
    <property type="entry name" value="Aspartate Aminotransferase, domain 1"/>
    <property type="match status" value="1"/>
</dbReference>
<evidence type="ECO:0000256" key="4">
    <source>
        <dbReference type="RuleBase" id="RU362118"/>
    </source>
</evidence>
<dbReference type="InterPro" id="IPR015422">
    <property type="entry name" value="PyrdxlP-dep_Trfase_small"/>
</dbReference>
<dbReference type="InterPro" id="IPR015424">
    <property type="entry name" value="PyrdxlP-dep_Trfase"/>
</dbReference>
<dbReference type="GO" id="GO:0016846">
    <property type="term" value="F:carbon-sulfur lyase activity"/>
    <property type="evidence" value="ECO:0007669"/>
    <property type="project" value="TreeGrafter"/>
</dbReference>
<dbReference type="Gene3D" id="3.40.640.10">
    <property type="entry name" value="Type I PLP-dependent aspartate aminotransferase-like (Major domain)"/>
    <property type="match status" value="1"/>
</dbReference>
<dbReference type="InterPro" id="IPR015421">
    <property type="entry name" value="PyrdxlP-dep_Trfase_major"/>
</dbReference>
<dbReference type="GO" id="GO:0019346">
    <property type="term" value="P:transsulfuration"/>
    <property type="evidence" value="ECO:0007669"/>
    <property type="project" value="InterPro"/>
</dbReference>
<protein>
    <submittedName>
        <fullName evidence="5">Cystathionine beta-lyase</fullName>
    </submittedName>
</protein>
<dbReference type="Proteomes" id="UP000226179">
    <property type="component" value="Unassembled WGS sequence"/>
</dbReference>
<dbReference type="AlphaFoldDB" id="A0A2B7YWD3"/>
<dbReference type="CDD" id="cd00614">
    <property type="entry name" value="CGS_like"/>
    <property type="match status" value="1"/>
</dbReference>
<comment type="cofactor">
    <cofactor evidence="1 4">
        <name>pyridoxal 5'-phosphate</name>
        <dbReference type="ChEBI" id="CHEBI:597326"/>
    </cofactor>
</comment>
<gene>
    <name evidence="5" type="ORF">RN90_11855</name>
</gene>
<organism evidence="5 6">
    <name type="scientific">Fusobacterium animalis</name>
    <dbReference type="NCBI Taxonomy" id="76859"/>
    <lineage>
        <taxon>Bacteria</taxon>
        <taxon>Fusobacteriati</taxon>
        <taxon>Fusobacteriota</taxon>
        <taxon>Fusobacteriia</taxon>
        <taxon>Fusobacteriales</taxon>
        <taxon>Fusobacteriaceae</taxon>
        <taxon>Fusobacterium</taxon>
    </lineage>
</organism>
<reference evidence="5 6" key="1">
    <citation type="submission" date="2017-06" db="EMBL/GenBank/DDBJ databases">
        <title>Draft genome sequence of Fusobacterium nucleatum subsp. animalis KCOM 1280 (=ChDC F318).</title>
        <authorList>
            <person name="Kook J.-K."/>
            <person name="Park S.-N."/>
            <person name="Lim Y.K."/>
            <person name="Roh H."/>
        </authorList>
    </citation>
    <scope>NUCLEOTIDE SEQUENCE [LARGE SCALE GENOMIC DNA]</scope>
    <source>
        <strain evidence="6">KCOM 1280 ( ChDC F318)</strain>
    </source>
</reference>
<evidence type="ECO:0000256" key="3">
    <source>
        <dbReference type="PIRSR" id="PIRSR001434-2"/>
    </source>
</evidence>
<dbReference type="PANTHER" id="PTHR11808:SF80">
    <property type="entry name" value="CYSTATHIONINE GAMMA-LYASE"/>
    <property type="match status" value="1"/>
</dbReference>
<keyword evidence="2 3" id="KW-0663">Pyridoxal phosphate</keyword>
<dbReference type="InterPro" id="IPR000277">
    <property type="entry name" value="Cys/Met-Metab_PyrdxlP-dep_enz"/>
</dbReference>
<evidence type="ECO:0000313" key="5">
    <source>
        <dbReference type="EMBL" id="PGH25976.1"/>
    </source>
</evidence>
<dbReference type="PANTHER" id="PTHR11808">
    <property type="entry name" value="TRANS-SULFURATION ENZYME FAMILY MEMBER"/>
    <property type="match status" value="1"/>
</dbReference>
<dbReference type="FunFam" id="3.40.640.10:FF:000046">
    <property type="entry name" value="Cystathionine gamma-lyase"/>
    <property type="match status" value="1"/>
</dbReference>
<dbReference type="GO" id="GO:0005737">
    <property type="term" value="C:cytoplasm"/>
    <property type="evidence" value="ECO:0007669"/>
    <property type="project" value="TreeGrafter"/>
</dbReference>
<dbReference type="SUPFAM" id="SSF53383">
    <property type="entry name" value="PLP-dependent transferases"/>
    <property type="match status" value="1"/>
</dbReference>
<evidence type="ECO:0000256" key="1">
    <source>
        <dbReference type="ARBA" id="ARBA00001933"/>
    </source>
</evidence>
<evidence type="ECO:0000256" key="2">
    <source>
        <dbReference type="ARBA" id="ARBA00022898"/>
    </source>
</evidence>
<comment type="similarity">
    <text evidence="4">Belongs to the trans-sulfuration enzymes family.</text>
</comment>
<dbReference type="Pfam" id="PF01053">
    <property type="entry name" value="Cys_Met_Meta_PP"/>
    <property type="match status" value="1"/>
</dbReference>
<proteinExistence type="inferred from homology"/>
<dbReference type="PIRSF" id="PIRSF001434">
    <property type="entry name" value="CGS"/>
    <property type="match status" value="1"/>
</dbReference>
<name>A0A2B7YWD3_9FUSO</name>
<keyword evidence="5" id="KW-0456">Lyase</keyword>
<dbReference type="EMBL" id="NJGJ01000001">
    <property type="protein sequence ID" value="PGH25976.1"/>
    <property type="molecule type" value="Genomic_DNA"/>
</dbReference>
<sequence length="419" mass="46780">MAYFNIHFIILILLHGGRIMFKEFDETLSFETNILEAGAYFRLSTSNPEALPIHLTTAHNVEDLEDLQKRYDEKGFCYNRNRNPNRTALIELMNYVEGGEDSIGCSSGMAAISSSIIAHTKAGDHILSDKTLYGETLEIFTKILQKYGVETTFVDFTNIEEVKKNIKSNTVILYTETVSNPLIGVPNLKVLANIAHSNNAIFIVDNTFMTGALVQPLKFGADIVVNSLTKFANGHSDVVCGAATGKSELIKKIYELQVLLGTQSDPFSSWLTVRGMRTLELRIKKQCENASALALELEKSPYVLKVNHPSLVNNPYHNLAHEQFGDYYGGMLSIELPEDLKKINKFMRTLKLAHYAMTLGGYRTSFAYPVMSSHSDMTRDERLAIGITDGLLRISVGIENIKDLINDFKNALEVAYGNK</sequence>
<dbReference type="GO" id="GO:0030170">
    <property type="term" value="F:pyridoxal phosphate binding"/>
    <property type="evidence" value="ECO:0007669"/>
    <property type="project" value="InterPro"/>
</dbReference>
<feature type="modified residue" description="N6-(pyridoxal phosphate)lysine" evidence="3">
    <location>
        <position position="230"/>
    </location>
</feature>